<organism evidence="1 2">
    <name type="scientific">Swingsia samuiensis</name>
    <dbReference type="NCBI Taxonomy" id="1293412"/>
    <lineage>
        <taxon>Bacteria</taxon>
        <taxon>Pseudomonadati</taxon>
        <taxon>Pseudomonadota</taxon>
        <taxon>Alphaproteobacteria</taxon>
        <taxon>Acetobacterales</taxon>
        <taxon>Acetobacteraceae</taxon>
        <taxon>Swingsia</taxon>
    </lineage>
</organism>
<gene>
    <name evidence="1" type="ORF">E3D00_04780</name>
</gene>
<protein>
    <recommendedName>
        <fullName evidence="3">Glycosyl transferase</fullName>
    </recommendedName>
</protein>
<evidence type="ECO:0000313" key="2">
    <source>
        <dbReference type="Proteomes" id="UP000316313"/>
    </source>
</evidence>
<dbReference type="InterPro" id="IPR007739">
    <property type="entry name" value="RgpF"/>
</dbReference>
<dbReference type="KEGG" id="ssam:E3D00_04780"/>
<evidence type="ECO:0000313" key="1">
    <source>
        <dbReference type="EMBL" id="QDH16958.1"/>
    </source>
</evidence>
<dbReference type="AlphaFoldDB" id="A0A4Y6UJY9"/>
<dbReference type="RefSeq" id="WP_141460429.1">
    <property type="nucleotide sequence ID" value="NZ_CP038141.1"/>
</dbReference>
<dbReference type="Proteomes" id="UP000316313">
    <property type="component" value="Chromosome"/>
</dbReference>
<evidence type="ECO:0008006" key="3">
    <source>
        <dbReference type="Google" id="ProtNLM"/>
    </source>
</evidence>
<name>A0A4Y6UJY9_9PROT</name>
<accession>A0A4Y6UJY9</accession>
<dbReference type="OrthoDB" id="8849801at2"/>
<sequence length="299" mass="33814">MANRVCLFAYHSNDLLLAPHTRHLLQQISSCGYELHIALSGILPHENDKLNSLHKSFLSASTPIHAQLYPRANQGLDFGAWRDLLQLNIASQAEEILFANDSVFGPLTPLKPIVDRMSALNPHVWGMVRSEAITQHLQSWFLVMKREALFHPKIQAVFQQPFHSMSKDEIVLHGELGLGLAMQAANFDLTASWASNRGLARLLSLNPMHTDWTTVLHSGKAPFIKTELLRDNPSGIASTRFWKKEIPDTAFFNPLWIEEYLLKNPPRAVKKKAGFRARCVQALASEDRLASLFHLFFKH</sequence>
<dbReference type="Pfam" id="PF05045">
    <property type="entry name" value="RgpF"/>
    <property type="match status" value="1"/>
</dbReference>
<proteinExistence type="predicted"/>
<keyword evidence="2" id="KW-1185">Reference proteome</keyword>
<reference evidence="1 2" key="1">
    <citation type="submission" date="2019-03" db="EMBL/GenBank/DDBJ databases">
        <title>The complete genome sequence of Swingsia samuiensis NBRC107927(T).</title>
        <authorList>
            <person name="Chua K.-O."/>
            <person name="Chan K.-G."/>
            <person name="See-Too W.-S."/>
        </authorList>
    </citation>
    <scope>NUCLEOTIDE SEQUENCE [LARGE SCALE GENOMIC DNA]</scope>
    <source>
        <strain evidence="1 2">AH83</strain>
    </source>
</reference>
<dbReference type="EMBL" id="CP038141">
    <property type="protein sequence ID" value="QDH16958.1"/>
    <property type="molecule type" value="Genomic_DNA"/>
</dbReference>